<dbReference type="EMBL" id="JAGINP010000013">
    <property type="protein sequence ID" value="MBP2294002.1"/>
    <property type="molecule type" value="Genomic_DNA"/>
</dbReference>
<evidence type="ECO:0000256" key="1">
    <source>
        <dbReference type="SAM" id="SignalP"/>
    </source>
</evidence>
<dbReference type="Proteomes" id="UP000781958">
    <property type="component" value="Unassembled WGS sequence"/>
</dbReference>
<organism evidence="3 4">
    <name type="scientific">Azospirillum rugosum</name>
    <dbReference type="NCBI Taxonomy" id="416170"/>
    <lineage>
        <taxon>Bacteria</taxon>
        <taxon>Pseudomonadati</taxon>
        <taxon>Pseudomonadota</taxon>
        <taxon>Alphaproteobacteria</taxon>
        <taxon>Rhodospirillales</taxon>
        <taxon>Azospirillaceae</taxon>
        <taxon>Azospirillum</taxon>
    </lineage>
</organism>
<feature type="domain" description="Deoxyribonuclease NucA/NucB" evidence="2">
    <location>
        <begin position="42"/>
        <end position="145"/>
    </location>
</feature>
<accession>A0ABS4SN64</accession>
<feature type="signal peptide" evidence="1">
    <location>
        <begin position="1"/>
        <end position="19"/>
    </location>
</feature>
<gene>
    <name evidence="3" type="ORF">J2851_003787</name>
</gene>
<name>A0ABS4SN64_9PROT</name>
<proteinExistence type="predicted"/>
<protein>
    <recommendedName>
        <fullName evidence="2">Deoxyribonuclease NucA/NucB domain-containing protein</fullName>
    </recommendedName>
</protein>
<evidence type="ECO:0000313" key="4">
    <source>
        <dbReference type="Proteomes" id="UP000781958"/>
    </source>
</evidence>
<keyword evidence="4" id="KW-1185">Reference proteome</keyword>
<evidence type="ECO:0000259" key="2">
    <source>
        <dbReference type="Pfam" id="PF14040"/>
    </source>
</evidence>
<feature type="chain" id="PRO_5046738935" description="Deoxyribonuclease NucA/NucB domain-containing protein" evidence="1">
    <location>
        <begin position="20"/>
        <end position="183"/>
    </location>
</feature>
<dbReference type="InterPro" id="IPR029476">
    <property type="entry name" value="DNase_NucA_NucB"/>
</dbReference>
<dbReference type="RefSeq" id="WP_209767938.1">
    <property type="nucleotide sequence ID" value="NZ_JAGINP010000013.1"/>
</dbReference>
<comment type="caution">
    <text evidence="3">The sequence shown here is derived from an EMBL/GenBank/DDBJ whole genome shotgun (WGS) entry which is preliminary data.</text>
</comment>
<keyword evidence="1" id="KW-0732">Signal</keyword>
<sequence>MVRGIIIAFLCLLPGMAIAQPVINFDGNVFPCISYNIWSAQQAGRPALLNRTTTQATITANRTAACGPAAANVTALNGANAAGAISWSCDEYPFASSTQGGNAPVNNVLSGVMIVPAFENSTQGGALSAFYTANAINNGTQFRVTTSNVPAVLYNGPAPAPNPLPTGGLTIINLGNGVYQCRY</sequence>
<dbReference type="Pfam" id="PF14040">
    <property type="entry name" value="DNase_NucA_NucB"/>
    <property type="match status" value="1"/>
</dbReference>
<evidence type="ECO:0000313" key="3">
    <source>
        <dbReference type="EMBL" id="MBP2294002.1"/>
    </source>
</evidence>
<reference evidence="3 4" key="1">
    <citation type="submission" date="2021-03" db="EMBL/GenBank/DDBJ databases">
        <title>Genomic Encyclopedia of Type Strains, Phase III (KMG-III): the genomes of soil and plant-associated and newly described type strains.</title>
        <authorList>
            <person name="Whitman W."/>
        </authorList>
    </citation>
    <scope>NUCLEOTIDE SEQUENCE [LARGE SCALE GENOMIC DNA]</scope>
    <source>
        <strain evidence="3 4">IMMIB AFH-6</strain>
    </source>
</reference>